<sequence>MGAILVLGGYGAVGRHAAAALVRDSPGRSVIVAGRDPSAARPVPGTTAMRVDASDAAGLAGALEGVEAVLMCAELDNAAVARACLERGVHYLDVSASHPVLAGIEELDELAVRRGATAVLSVGLVPGVTNLLVRHCVERSGTGQARVGVLLGSGEQHGPSAIRWTLDGLGRLEGSWAMRFPAPFGERVVHRFPFSDQYTLPRTLGIGQVATGLALDSRLTTALLAAARGPAVGRLLRRPRVREALVAALGRIHLGGDGFAVTVRSGQVRAGFSGRLQSRATGLTAALLLRRLPGMPPGVRHVEQLVEPADFLTELAAHGFELDLGAQARPSA</sequence>
<evidence type="ECO:0000313" key="2">
    <source>
        <dbReference type="EMBL" id="MBB3725028.1"/>
    </source>
</evidence>
<feature type="domain" description="Saccharopine dehydrogenase NADP binding" evidence="1">
    <location>
        <begin position="4"/>
        <end position="118"/>
    </location>
</feature>
<protein>
    <recommendedName>
        <fullName evidence="1">Saccharopine dehydrogenase NADP binding domain-containing protein</fullName>
    </recommendedName>
</protein>
<evidence type="ECO:0000259" key="1">
    <source>
        <dbReference type="Pfam" id="PF03435"/>
    </source>
</evidence>
<accession>A0A7W5Y5I3</accession>
<keyword evidence="3" id="KW-1185">Reference proteome</keyword>
<gene>
    <name evidence="2" type="ORF">FHR33_000888</name>
</gene>
<dbReference type="Gene3D" id="3.40.50.720">
    <property type="entry name" value="NAD(P)-binding Rossmann-like Domain"/>
    <property type="match status" value="1"/>
</dbReference>
<dbReference type="PANTHER" id="PTHR43796">
    <property type="entry name" value="CARBOXYNORSPERMIDINE SYNTHASE"/>
    <property type="match status" value="1"/>
</dbReference>
<dbReference type="InterPro" id="IPR005097">
    <property type="entry name" value="Sacchrp_dh_NADP-bd"/>
</dbReference>
<dbReference type="RefSeq" id="WP_183643798.1">
    <property type="nucleotide sequence ID" value="NZ_JACIBV010000001.1"/>
</dbReference>
<reference evidence="2 3" key="1">
    <citation type="submission" date="2020-08" db="EMBL/GenBank/DDBJ databases">
        <title>Sequencing the genomes of 1000 actinobacteria strains.</title>
        <authorList>
            <person name="Klenk H.-P."/>
        </authorList>
    </citation>
    <scope>NUCLEOTIDE SEQUENCE [LARGE SCALE GENOMIC DNA]</scope>
    <source>
        <strain evidence="2 3">DSM 44320</strain>
    </source>
</reference>
<dbReference type="Pfam" id="PF03435">
    <property type="entry name" value="Sacchrp_dh_NADP"/>
    <property type="match status" value="1"/>
</dbReference>
<organism evidence="2 3">
    <name type="scientific">Nonomuraea dietziae</name>
    <dbReference type="NCBI Taxonomy" id="65515"/>
    <lineage>
        <taxon>Bacteria</taxon>
        <taxon>Bacillati</taxon>
        <taxon>Actinomycetota</taxon>
        <taxon>Actinomycetes</taxon>
        <taxon>Streptosporangiales</taxon>
        <taxon>Streptosporangiaceae</taxon>
        <taxon>Nonomuraea</taxon>
    </lineage>
</organism>
<evidence type="ECO:0000313" key="3">
    <source>
        <dbReference type="Proteomes" id="UP000579945"/>
    </source>
</evidence>
<dbReference type="EMBL" id="JACIBV010000001">
    <property type="protein sequence ID" value="MBB3725028.1"/>
    <property type="molecule type" value="Genomic_DNA"/>
</dbReference>
<dbReference type="PANTHER" id="PTHR43796:SF2">
    <property type="entry name" value="CARBOXYNORSPERMIDINE SYNTHASE"/>
    <property type="match status" value="1"/>
</dbReference>
<name>A0A7W5Y5I3_9ACTN</name>
<dbReference type="SUPFAM" id="SSF51735">
    <property type="entry name" value="NAD(P)-binding Rossmann-fold domains"/>
    <property type="match status" value="1"/>
</dbReference>
<dbReference type="GeneID" id="95387487"/>
<proteinExistence type="predicted"/>
<dbReference type="InterPro" id="IPR036291">
    <property type="entry name" value="NAD(P)-bd_dom_sf"/>
</dbReference>
<dbReference type="AlphaFoldDB" id="A0A7W5Y5I3"/>
<dbReference type="Proteomes" id="UP000579945">
    <property type="component" value="Unassembled WGS sequence"/>
</dbReference>
<comment type="caution">
    <text evidence="2">The sequence shown here is derived from an EMBL/GenBank/DDBJ whole genome shotgun (WGS) entry which is preliminary data.</text>
</comment>